<evidence type="ECO:0000259" key="3">
    <source>
        <dbReference type="Pfam" id="PF08031"/>
    </source>
</evidence>
<dbReference type="Proteomes" id="UP000291084">
    <property type="component" value="Chromosome 11"/>
</dbReference>
<dbReference type="AlphaFoldDB" id="A0A0S3T983"/>
<dbReference type="Pfam" id="PF08031">
    <property type="entry name" value="BBE"/>
    <property type="match status" value="1"/>
</dbReference>
<name>A0A0S3T983_PHAAN</name>
<gene>
    <name evidence="4" type="primary">Vigan.11G077700</name>
    <name evidence="4" type="ORF">VIGAN_11077700</name>
</gene>
<dbReference type="PANTHER" id="PTHR32448">
    <property type="entry name" value="OS08G0158400 PROTEIN"/>
    <property type="match status" value="1"/>
</dbReference>
<organism evidence="4 5">
    <name type="scientific">Vigna angularis var. angularis</name>
    <dbReference type="NCBI Taxonomy" id="157739"/>
    <lineage>
        <taxon>Eukaryota</taxon>
        <taxon>Viridiplantae</taxon>
        <taxon>Streptophyta</taxon>
        <taxon>Embryophyta</taxon>
        <taxon>Tracheophyta</taxon>
        <taxon>Spermatophyta</taxon>
        <taxon>Magnoliopsida</taxon>
        <taxon>eudicotyledons</taxon>
        <taxon>Gunneridae</taxon>
        <taxon>Pentapetalae</taxon>
        <taxon>rosids</taxon>
        <taxon>fabids</taxon>
        <taxon>Fabales</taxon>
        <taxon>Fabaceae</taxon>
        <taxon>Papilionoideae</taxon>
        <taxon>50 kb inversion clade</taxon>
        <taxon>NPAAA clade</taxon>
        <taxon>indigoferoid/millettioid clade</taxon>
        <taxon>Phaseoleae</taxon>
        <taxon>Vigna</taxon>
    </lineage>
</organism>
<keyword evidence="2" id="KW-0274">FAD</keyword>
<sequence length="88" mass="10331">MAKHMNWMRKFYIHTTPYVSKSPRETYVNYRDLDIGMNQKNNTSFVKAWSWGYRYFKGNFNSYIGGSESTSYGCQRTMYFSGGGDITC</sequence>
<keyword evidence="1" id="KW-0285">Flavoprotein</keyword>
<dbReference type="InterPro" id="IPR016169">
    <property type="entry name" value="FAD-bd_PCMH_sub2"/>
</dbReference>
<dbReference type="InterPro" id="IPR012951">
    <property type="entry name" value="BBE"/>
</dbReference>
<evidence type="ECO:0000313" key="4">
    <source>
        <dbReference type="EMBL" id="BAU01524.1"/>
    </source>
</evidence>
<evidence type="ECO:0000313" key="5">
    <source>
        <dbReference type="Proteomes" id="UP000291084"/>
    </source>
</evidence>
<accession>A0A0S3T983</accession>
<dbReference type="Gene3D" id="3.30.465.10">
    <property type="match status" value="1"/>
</dbReference>
<feature type="domain" description="Berberine/berberine-like" evidence="3">
    <location>
        <begin position="26"/>
        <end position="61"/>
    </location>
</feature>
<proteinExistence type="predicted"/>
<evidence type="ECO:0000256" key="1">
    <source>
        <dbReference type="ARBA" id="ARBA00022630"/>
    </source>
</evidence>
<dbReference type="GO" id="GO:0016491">
    <property type="term" value="F:oxidoreductase activity"/>
    <property type="evidence" value="ECO:0007669"/>
    <property type="project" value="InterPro"/>
</dbReference>
<keyword evidence="5" id="KW-1185">Reference proteome</keyword>
<dbReference type="EMBL" id="AP015044">
    <property type="protein sequence ID" value="BAU01524.1"/>
    <property type="molecule type" value="Genomic_DNA"/>
</dbReference>
<dbReference type="GO" id="GO:0050660">
    <property type="term" value="F:flavin adenine dinucleotide binding"/>
    <property type="evidence" value="ECO:0007669"/>
    <property type="project" value="InterPro"/>
</dbReference>
<reference evidence="4 5" key="1">
    <citation type="journal article" date="2015" name="Sci. Rep.">
        <title>The power of single molecule real-time sequencing technology in the de novo assembly of a eukaryotic genome.</title>
        <authorList>
            <person name="Sakai H."/>
            <person name="Naito K."/>
            <person name="Ogiso-Tanaka E."/>
            <person name="Takahashi Y."/>
            <person name="Iseki K."/>
            <person name="Muto C."/>
            <person name="Satou K."/>
            <person name="Teruya K."/>
            <person name="Shiroma A."/>
            <person name="Shimoji M."/>
            <person name="Hirano T."/>
            <person name="Itoh T."/>
            <person name="Kaga A."/>
            <person name="Tomooka N."/>
        </authorList>
    </citation>
    <scope>NUCLEOTIDE SEQUENCE [LARGE SCALE GENOMIC DNA]</scope>
    <source>
        <strain evidence="5">cv. Shumari</strain>
    </source>
</reference>
<evidence type="ECO:0000256" key="2">
    <source>
        <dbReference type="ARBA" id="ARBA00022827"/>
    </source>
</evidence>
<protein>
    <recommendedName>
        <fullName evidence="3">Berberine/berberine-like domain-containing protein</fullName>
    </recommendedName>
</protein>